<reference evidence="2" key="1">
    <citation type="submission" date="2014-01" db="EMBL/GenBank/DDBJ databases">
        <authorList>
            <person name="Aslett M."/>
        </authorList>
    </citation>
    <scope>NUCLEOTIDE SEQUENCE</scope>
</reference>
<gene>
    <name evidence="2" type="ORF">TTRE_0000941001</name>
</gene>
<reference evidence="2" key="2">
    <citation type="submission" date="2014-03" db="EMBL/GenBank/DDBJ databases">
        <title>The whipworm genome and dual-species transcriptomics of an intimate host-pathogen interaction.</title>
        <authorList>
            <person name="Foth B.J."/>
            <person name="Tsai I.J."/>
            <person name="Reid A.J."/>
            <person name="Bancroft A.J."/>
            <person name="Nichol S."/>
            <person name="Tracey A."/>
            <person name="Holroyd N."/>
            <person name="Cotton J.A."/>
            <person name="Stanley E.J."/>
            <person name="Zarowiecki M."/>
            <person name="Liu J.Z."/>
            <person name="Huckvale T."/>
            <person name="Cooper P.J."/>
            <person name="Grencis R.K."/>
            <person name="Berriman M."/>
        </authorList>
    </citation>
    <scope>NUCLEOTIDE SEQUENCE [LARGE SCALE GENOMIC DNA]</scope>
</reference>
<dbReference type="EMBL" id="HG807673">
    <property type="protein sequence ID" value="CDW61000.1"/>
    <property type="molecule type" value="Genomic_DNA"/>
</dbReference>
<name>A0A077ZQF4_TRITR</name>
<feature type="compositionally biased region" description="Low complexity" evidence="1">
    <location>
        <begin position="15"/>
        <end position="30"/>
    </location>
</feature>
<organism evidence="2 3">
    <name type="scientific">Trichuris trichiura</name>
    <name type="common">Whipworm</name>
    <name type="synonym">Trichocephalus trichiurus</name>
    <dbReference type="NCBI Taxonomy" id="36087"/>
    <lineage>
        <taxon>Eukaryota</taxon>
        <taxon>Metazoa</taxon>
        <taxon>Ecdysozoa</taxon>
        <taxon>Nematoda</taxon>
        <taxon>Enoplea</taxon>
        <taxon>Dorylaimia</taxon>
        <taxon>Trichinellida</taxon>
        <taxon>Trichuridae</taxon>
        <taxon>Trichuris</taxon>
    </lineage>
</organism>
<sequence>MSNADNANKPEENANDGNNGNNGQRDNPNGARRMEELLQSALERTERALTIIATLENLYRECVNESAEELVDMLRSLAMLRAMGRRVPANISTNLSDGLVTMCSSIYRRQRTEKKKTQRSRRVRGRCKKNFKRDNFSDEDEPPPPPPPPCGSSETGAQA</sequence>
<proteinExistence type="predicted"/>
<feature type="region of interest" description="Disordered" evidence="1">
    <location>
        <begin position="110"/>
        <end position="159"/>
    </location>
</feature>
<dbReference type="AlphaFoldDB" id="A0A077ZQF4"/>
<feature type="compositionally biased region" description="Basic residues" evidence="1">
    <location>
        <begin position="110"/>
        <end position="131"/>
    </location>
</feature>
<keyword evidence="3" id="KW-1185">Reference proteome</keyword>
<dbReference type="Proteomes" id="UP000030665">
    <property type="component" value="Unassembled WGS sequence"/>
</dbReference>
<accession>A0A077ZQF4</accession>
<evidence type="ECO:0000313" key="2">
    <source>
        <dbReference type="EMBL" id="CDW61000.1"/>
    </source>
</evidence>
<evidence type="ECO:0000313" key="3">
    <source>
        <dbReference type="Proteomes" id="UP000030665"/>
    </source>
</evidence>
<evidence type="ECO:0000256" key="1">
    <source>
        <dbReference type="SAM" id="MobiDB-lite"/>
    </source>
</evidence>
<feature type="region of interest" description="Disordered" evidence="1">
    <location>
        <begin position="1"/>
        <end position="30"/>
    </location>
</feature>
<protein>
    <submittedName>
        <fullName evidence="2">Uncharacterized protein</fullName>
    </submittedName>
</protein>